<keyword evidence="1" id="KW-0812">Transmembrane</keyword>
<evidence type="ECO:0000256" key="1">
    <source>
        <dbReference type="SAM" id="Phobius"/>
    </source>
</evidence>
<dbReference type="Pfam" id="PF00771">
    <property type="entry name" value="FHIPEP"/>
    <property type="match status" value="1"/>
</dbReference>
<feature type="transmembrane region" description="Helical" evidence="1">
    <location>
        <begin position="50"/>
        <end position="72"/>
    </location>
</feature>
<dbReference type="InterPro" id="IPR001712">
    <property type="entry name" value="T3SS_FHIPEP"/>
</dbReference>
<proteinExistence type="predicted"/>
<dbReference type="PRINTS" id="PR00949">
    <property type="entry name" value="TYPE3IMAPROT"/>
</dbReference>
<evidence type="ECO:0000313" key="3">
    <source>
        <dbReference type="Proteomes" id="UP000740926"/>
    </source>
</evidence>
<sequence length="179" mass="18631">MPGKQMAIDADLNAGLLTREEAKARREEVREEADFYGAMDGASKFIRGDAIAGILILFINMLGGLAVGVMQHGMPFGQAAATYTLLSIGDGLVAQLPALLVSSAVAMLVTRASRSQDMAQAMTGQVFGQYRALAITAGMLVLGGVNMPRMSMPVIIGLVGMSALAIIEPGVTATSCPTR</sequence>
<dbReference type="PANTHER" id="PTHR30161:SF1">
    <property type="entry name" value="FLAGELLAR BIOSYNTHESIS PROTEIN FLHA-RELATED"/>
    <property type="match status" value="1"/>
</dbReference>
<evidence type="ECO:0000313" key="2">
    <source>
        <dbReference type="EMBL" id="KAG1536185.1"/>
    </source>
</evidence>
<reference evidence="2 3" key="1">
    <citation type="journal article" date="2020" name="Microb. Genom.">
        <title>Genetic diversity of clinical and environmental Mucorales isolates obtained from an investigation of mucormycosis cases among solid organ transplant recipients.</title>
        <authorList>
            <person name="Nguyen M.H."/>
            <person name="Kaul D."/>
            <person name="Muto C."/>
            <person name="Cheng S.J."/>
            <person name="Richter R.A."/>
            <person name="Bruno V.M."/>
            <person name="Liu G."/>
            <person name="Beyhan S."/>
            <person name="Sundermann A.J."/>
            <person name="Mounaud S."/>
            <person name="Pasculle A.W."/>
            <person name="Nierman W.C."/>
            <person name="Driscoll E."/>
            <person name="Cumbie R."/>
            <person name="Clancy C.J."/>
            <person name="Dupont C.L."/>
        </authorList>
    </citation>
    <scope>NUCLEOTIDE SEQUENCE [LARGE SCALE GENOMIC DNA]</scope>
    <source>
        <strain evidence="2 3">GL24</strain>
    </source>
</reference>
<accession>A0A9P6XZT9</accession>
<dbReference type="Proteomes" id="UP000740926">
    <property type="component" value="Unassembled WGS sequence"/>
</dbReference>
<keyword evidence="3" id="KW-1185">Reference proteome</keyword>
<feature type="transmembrane region" description="Helical" evidence="1">
    <location>
        <begin position="92"/>
        <end position="109"/>
    </location>
</feature>
<comment type="caution">
    <text evidence="2">The sequence shown here is derived from an EMBL/GenBank/DDBJ whole genome shotgun (WGS) entry which is preliminary data.</text>
</comment>
<dbReference type="GO" id="GO:0005886">
    <property type="term" value="C:plasma membrane"/>
    <property type="evidence" value="ECO:0007669"/>
    <property type="project" value="TreeGrafter"/>
</dbReference>
<feature type="transmembrane region" description="Helical" evidence="1">
    <location>
        <begin position="130"/>
        <end position="148"/>
    </location>
</feature>
<dbReference type="PANTHER" id="PTHR30161">
    <property type="entry name" value="FLAGELLAR EXPORT PROTEIN, MEMBRANE FLHA SUBUNIT-RELATED"/>
    <property type="match status" value="1"/>
</dbReference>
<gene>
    <name evidence="2" type="ORF">G6F50_015133</name>
</gene>
<name>A0A9P6XZT9_9FUNG</name>
<dbReference type="EMBL" id="JAANIU010007985">
    <property type="protein sequence ID" value="KAG1536185.1"/>
    <property type="molecule type" value="Genomic_DNA"/>
</dbReference>
<evidence type="ECO:0008006" key="4">
    <source>
        <dbReference type="Google" id="ProtNLM"/>
    </source>
</evidence>
<organism evidence="2 3">
    <name type="scientific">Rhizopus delemar</name>
    <dbReference type="NCBI Taxonomy" id="936053"/>
    <lineage>
        <taxon>Eukaryota</taxon>
        <taxon>Fungi</taxon>
        <taxon>Fungi incertae sedis</taxon>
        <taxon>Mucoromycota</taxon>
        <taxon>Mucoromycotina</taxon>
        <taxon>Mucoromycetes</taxon>
        <taxon>Mucorales</taxon>
        <taxon>Mucorineae</taxon>
        <taxon>Rhizopodaceae</taxon>
        <taxon>Rhizopus</taxon>
    </lineage>
</organism>
<dbReference type="GO" id="GO:0009306">
    <property type="term" value="P:protein secretion"/>
    <property type="evidence" value="ECO:0007669"/>
    <property type="project" value="InterPro"/>
</dbReference>
<dbReference type="AlphaFoldDB" id="A0A9P6XZT9"/>
<keyword evidence="1" id="KW-1133">Transmembrane helix</keyword>
<feature type="transmembrane region" description="Helical" evidence="1">
    <location>
        <begin position="154"/>
        <end position="173"/>
    </location>
</feature>
<protein>
    <recommendedName>
        <fullName evidence="4">Flagellar biosynthesis protein FlhA</fullName>
    </recommendedName>
</protein>
<keyword evidence="1" id="KW-0472">Membrane</keyword>